<dbReference type="Pfam" id="PF07195">
    <property type="entry name" value="FliD_C"/>
    <property type="match status" value="1"/>
</dbReference>
<dbReference type="RefSeq" id="WP_344771792.1">
    <property type="nucleotide sequence ID" value="NZ_BAABAH010000001.1"/>
</dbReference>
<protein>
    <recommendedName>
        <fullName evidence="5">Flagellar hook-associated protein 2</fullName>
        <shortName evidence="5">HAP2</shortName>
    </recommendedName>
    <alternativeName>
        <fullName evidence="5">Flagellar cap protein</fullName>
    </alternativeName>
</protein>
<keyword evidence="8" id="KW-0966">Cell projection</keyword>
<comment type="similarity">
    <text evidence="1 5">Belongs to the FliD family.</text>
</comment>
<keyword evidence="9" id="KW-1185">Reference proteome</keyword>
<comment type="function">
    <text evidence="5">Required for morphogenesis and for the elongation of the flagellar filament by facilitating polymerization of the flagellin monomers at the tip of growing filament. Forms a capping structure, which prevents flagellin subunits (transported through the central channel of the flagellum) from leaking out without polymerization at the distal end.</text>
</comment>
<keyword evidence="4 5" id="KW-0975">Bacterial flagellum</keyword>
<keyword evidence="3" id="KW-0175">Coiled coil</keyword>
<comment type="subcellular location">
    <subcellularLocation>
        <location evidence="5">Secreted</location>
    </subcellularLocation>
    <subcellularLocation>
        <location evidence="5">Bacterial flagellum</location>
    </subcellularLocation>
</comment>
<keyword evidence="5" id="KW-0964">Secreted</keyword>
<dbReference type="PANTHER" id="PTHR30288:SF0">
    <property type="entry name" value="FLAGELLAR HOOK-ASSOCIATED PROTEIN 2"/>
    <property type="match status" value="1"/>
</dbReference>
<keyword evidence="8" id="KW-0282">Flagellum</keyword>
<comment type="caution">
    <text evidence="8">The sequence shown here is derived from an EMBL/GenBank/DDBJ whole genome shotgun (WGS) entry which is preliminary data.</text>
</comment>
<gene>
    <name evidence="8" type="primary">fliD</name>
    <name evidence="8" type="ORF">GCM10022242_00950</name>
</gene>
<sequence>MTTTSSTASISGLVSGLDTAGLIDKMMQLEATTQNKLKIRVTSEQSEVTALQALNTKLANLSTTAAGLSGASSSTTNVWATLQATSSNSAVTVTATSSAAPTAFSVTVGQTALSHQLAFLDPHAKTDVVTGTGTDVVLKRSGQPDLTISTAGGTLDQVASAINAANAGVRATLVKVGTSGGTDQYRLLVESTTTGAGQAFDLTDADGGSLLGGATVRAGRDATISVGGIDATSSTNTFADLVPGVTITLGAAATGTAAISVSRDATARSAAVKTMVTSINAILDSISTQTANNSDASKAGVLAGDGTVRQVASNLLESIYPGDKTSMAAYGIQVDRYGKLVFDETKFAAAYQADPDAVTAAITGTNGFAARVKKVADAASDRYTGSVTTTINGHNSTIKQLNDSIASWDDRLALRRTTLETQYTALETALSQMQSQQAWLTSQLSALSSSSSS</sequence>
<reference evidence="9" key="1">
    <citation type="journal article" date="2019" name="Int. J. Syst. Evol. Microbiol.">
        <title>The Global Catalogue of Microorganisms (GCM) 10K type strain sequencing project: providing services to taxonomists for standard genome sequencing and annotation.</title>
        <authorList>
            <consortium name="The Broad Institute Genomics Platform"/>
            <consortium name="The Broad Institute Genome Sequencing Center for Infectious Disease"/>
            <person name="Wu L."/>
            <person name="Ma J."/>
        </authorList>
    </citation>
    <scope>NUCLEOTIDE SEQUENCE [LARGE SCALE GENOMIC DNA]</scope>
    <source>
        <strain evidence="9">JCM 16953</strain>
    </source>
</reference>
<evidence type="ECO:0000313" key="8">
    <source>
        <dbReference type="EMBL" id="GAA3801795.1"/>
    </source>
</evidence>
<feature type="domain" description="Flagellar hook-associated protein 2 C-terminal" evidence="7">
    <location>
        <begin position="219"/>
        <end position="435"/>
    </location>
</feature>
<evidence type="ECO:0000256" key="3">
    <source>
        <dbReference type="ARBA" id="ARBA00023054"/>
    </source>
</evidence>
<proteinExistence type="inferred from homology"/>
<evidence type="ECO:0000256" key="4">
    <source>
        <dbReference type="ARBA" id="ARBA00023143"/>
    </source>
</evidence>
<evidence type="ECO:0000259" key="7">
    <source>
        <dbReference type="Pfam" id="PF07195"/>
    </source>
</evidence>
<evidence type="ECO:0000256" key="2">
    <source>
        <dbReference type="ARBA" id="ARBA00011255"/>
    </source>
</evidence>
<evidence type="ECO:0000256" key="5">
    <source>
        <dbReference type="RuleBase" id="RU362066"/>
    </source>
</evidence>
<comment type="subunit">
    <text evidence="2 5">Homopentamer.</text>
</comment>
<name>A0ABP7HSA4_9ACTN</name>
<evidence type="ECO:0000259" key="6">
    <source>
        <dbReference type="Pfam" id="PF02465"/>
    </source>
</evidence>
<accession>A0ABP7HSA4</accession>
<dbReference type="InterPro" id="IPR040026">
    <property type="entry name" value="FliD"/>
</dbReference>
<organism evidence="8 9">
    <name type="scientific">Nocardioides panacisoli</name>
    <dbReference type="NCBI Taxonomy" id="627624"/>
    <lineage>
        <taxon>Bacteria</taxon>
        <taxon>Bacillati</taxon>
        <taxon>Actinomycetota</taxon>
        <taxon>Actinomycetes</taxon>
        <taxon>Propionibacteriales</taxon>
        <taxon>Nocardioidaceae</taxon>
        <taxon>Nocardioides</taxon>
    </lineage>
</organism>
<keyword evidence="8" id="KW-0969">Cilium</keyword>
<evidence type="ECO:0000313" key="9">
    <source>
        <dbReference type="Proteomes" id="UP001501821"/>
    </source>
</evidence>
<dbReference type="InterPro" id="IPR003481">
    <property type="entry name" value="FliD_N"/>
</dbReference>
<dbReference type="Proteomes" id="UP001501821">
    <property type="component" value="Unassembled WGS sequence"/>
</dbReference>
<evidence type="ECO:0000256" key="1">
    <source>
        <dbReference type="ARBA" id="ARBA00009764"/>
    </source>
</evidence>
<dbReference type="PANTHER" id="PTHR30288">
    <property type="entry name" value="FLAGELLAR CAP/ASSEMBLY PROTEIN FLID"/>
    <property type="match status" value="1"/>
</dbReference>
<dbReference type="Pfam" id="PF02465">
    <property type="entry name" value="FliD_N"/>
    <property type="match status" value="1"/>
</dbReference>
<dbReference type="EMBL" id="BAABAH010000001">
    <property type="protein sequence ID" value="GAA3801795.1"/>
    <property type="molecule type" value="Genomic_DNA"/>
</dbReference>
<dbReference type="InterPro" id="IPR010809">
    <property type="entry name" value="FliD_C"/>
</dbReference>
<feature type="domain" description="Flagellar hook-associated protein 2 N-terminal" evidence="6">
    <location>
        <begin position="15"/>
        <end position="115"/>
    </location>
</feature>